<dbReference type="SUPFAM" id="SSF53706">
    <property type="entry name" value="Formate dehydrogenase/DMSO reductase, domains 1-3"/>
    <property type="match status" value="1"/>
</dbReference>
<dbReference type="AlphaFoldDB" id="A0A2L0ESD7"/>
<dbReference type="Gene3D" id="2.20.25.90">
    <property type="entry name" value="ADC-like domains"/>
    <property type="match status" value="1"/>
</dbReference>
<evidence type="ECO:0000313" key="6">
    <source>
        <dbReference type="EMBL" id="AUX42213.1"/>
    </source>
</evidence>
<dbReference type="Gene3D" id="3.30.2070.10">
    <property type="entry name" value="Formate dehydrogenase/DMSO reductase"/>
    <property type="match status" value="1"/>
</dbReference>
<evidence type="ECO:0000256" key="2">
    <source>
        <dbReference type="ARBA" id="ARBA00022723"/>
    </source>
</evidence>
<dbReference type="Pfam" id="PF04879">
    <property type="entry name" value="Molybdop_Fe4S4"/>
    <property type="match status" value="1"/>
</dbReference>
<evidence type="ECO:0000256" key="3">
    <source>
        <dbReference type="ARBA" id="ARBA00023004"/>
    </source>
</evidence>
<dbReference type="RefSeq" id="WP_104981060.1">
    <property type="nucleotide sequence ID" value="NZ_CP012673.1"/>
</dbReference>
<evidence type="ECO:0000313" key="7">
    <source>
        <dbReference type="Proteomes" id="UP000238348"/>
    </source>
</evidence>
<dbReference type="Pfam" id="PF01568">
    <property type="entry name" value="Molydop_binding"/>
    <property type="match status" value="1"/>
</dbReference>
<protein>
    <submittedName>
        <fullName evidence="6">Nitrate reductase</fullName>
        <ecNumber evidence="6">1.7.99.4</ecNumber>
    </submittedName>
</protein>
<dbReference type="OrthoDB" id="9810782at2"/>
<dbReference type="GO" id="GO:0016491">
    <property type="term" value="F:oxidoreductase activity"/>
    <property type="evidence" value="ECO:0007669"/>
    <property type="project" value="UniProtKB-KW"/>
</dbReference>
<name>A0A2L0ESD7_SORCE</name>
<keyword evidence="2" id="KW-0479">Metal-binding</keyword>
<gene>
    <name evidence="6" type="ORF">SOCE26_036400</name>
</gene>
<dbReference type="GO" id="GO:0051536">
    <property type="term" value="F:iron-sulfur cluster binding"/>
    <property type="evidence" value="ECO:0007669"/>
    <property type="project" value="UniProtKB-KW"/>
</dbReference>
<dbReference type="InterPro" id="IPR006656">
    <property type="entry name" value="Mopterin_OxRdtase"/>
</dbReference>
<dbReference type="InterPro" id="IPR050612">
    <property type="entry name" value="Prok_Mopterin_Oxidored"/>
</dbReference>
<dbReference type="EC" id="1.7.99.4" evidence="6"/>
<proteinExistence type="inferred from homology"/>
<dbReference type="GO" id="GO:0043546">
    <property type="term" value="F:molybdopterin cofactor binding"/>
    <property type="evidence" value="ECO:0007669"/>
    <property type="project" value="InterPro"/>
</dbReference>
<dbReference type="Gene3D" id="3.40.228.10">
    <property type="entry name" value="Dimethylsulfoxide Reductase, domain 2"/>
    <property type="match status" value="1"/>
</dbReference>
<evidence type="ECO:0000259" key="5">
    <source>
        <dbReference type="PROSITE" id="PS51669"/>
    </source>
</evidence>
<accession>A0A2L0ESD7</accession>
<dbReference type="PROSITE" id="PS51669">
    <property type="entry name" value="4FE4S_MOW_BIS_MGD"/>
    <property type="match status" value="1"/>
</dbReference>
<feature type="domain" description="4Fe-4S Mo/W bis-MGD-type" evidence="5">
    <location>
        <begin position="2"/>
        <end position="59"/>
    </location>
</feature>
<dbReference type="Gene3D" id="2.40.40.20">
    <property type="match status" value="1"/>
</dbReference>
<comment type="similarity">
    <text evidence="1">Belongs to the prokaryotic molybdopterin-containing oxidoreductase family.</text>
</comment>
<dbReference type="PANTHER" id="PTHR43742">
    <property type="entry name" value="TRIMETHYLAMINE-N-OXIDE REDUCTASE"/>
    <property type="match status" value="1"/>
</dbReference>
<sequence length="649" mass="69485">MQEIRKTVCNRDCPDACGIVATVEDGRVVRLGGDPSHPVTRGFLCYRTSRFLETQYSPARLTTPLLRKGGELAPVSWDEALDAAAAQLLRIRAESGPAAIFHYRSGGSLGMLAGITDAFFARFGPVTVKRGDICSGAGDAAQLTDFGEEDSHDLADLRNARHILLWGKNVFTSSPHTLPVLREAKARGAELVLIDPVHHRTASLCGAFYQPRPGGDFALAMAVARVLFDEGWTDPSAADYCDHLDAFRALAARRSVAAWCEDADVPASAAVDLARRLADRPAAILVGWGMGRRTSGGAIVRALDALSAVSGNLGVPGGGVSFYFKRRGAFDLSPFQGERPAPRTVCEPLFGPEVLRMSDPPIRAVWVTAGNPVAMLPESETVAEALRTRELVVVVDAFLTDTARLAHLVLPTTTLLEADDLLGAYGHHYLGVARPVVPPPDGVKSDLEIMQELAGRVGLAGALDGSARAWKRRIAEPRLAPFGVTLDDLERGPVRNPLAAEVLFADRKFPTPSGRVNLVTEAPEEREDPATGEFPLLLMALSTEKSQSSQWARPPEGPAVVTVHPDAAGGLPDGSVCRLESRVGAMVVRLRHDPAQRRDVALVPKGGHLRDGRCANALIRARTTDIGEGGALYEERVRLAPLDPPRAAP</sequence>
<reference evidence="6 7" key="1">
    <citation type="submission" date="2015-09" db="EMBL/GenBank/DDBJ databases">
        <title>Sorangium comparison.</title>
        <authorList>
            <person name="Zaburannyi N."/>
            <person name="Bunk B."/>
            <person name="Overmann J."/>
            <person name="Mueller R."/>
        </authorList>
    </citation>
    <scope>NUCLEOTIDE SEQUENCE [LARGE SCALE GENOMIC DNA]</scope>
    <source>
        <strain evidence="6 7">So ce26</strain>
    </source>
</reference>
<keyword evidence="3" id="KW-0408">Iron</keyword>
<evidence type="ECO:0000256" key="4">
    <source>
        <dbReference type="ARBA" id="ARBA00023014"/>
    </source>
</evidence>
<organism evidence="6 7">
    <name type="scientific">Sorangium cellulosum</name>
    <name type="common">Polyangium cellulosum</name>
    <dbReference type="NCBI Taxonomy" id="56"/>
    <lineage>
        <taxon>Bacteria</taxon>
        <taxon>Pseudomonadati</taxon>
        <taxon>Myxococcota</taxon>
        <taxon>Polyangia</taxon>
        <taxon>Polyangiales</taxon>
        <taxon>Polyangiaceae</taxon>
        <taxon>Sorangium</taxon>
    </lineage>
</organism>
<dbReference type="InterPro" id="IPR006963">
    <property type="entry name" value="Mopterin_OxRdtase_4Fe-4S_dom"/>
</dbReference>
<dbReference type="InterPro" id="IPR009010">
    <property type="entry name" value="Asp_de-COase-like_dom_sf"/>
</dbReference>
<keyword evidence="4" id="KW-0411">Iron-sulfur</keyword>
<dbReference type="SMART" id="SM00926">
    <property type="entry name" value="Molybdop_Fe4S4"/>
    <property type="match status" value="1"/>
</dbReference>
<keyword evidence="6" id="KW-0560">Oxidoreductase</keyword>
<dbReference type="InterPro" id="IPR006657">
    <property type="entry name" value="MoPterin_dinucl-bd_dom"/>
</dbReference>
<dbReference type="GO" id="GO:0046872">
    <property type="term" value="F:metal ion binding"/>
    <property type="evidence" value="ECO:0007669"/>
    <property type="project" value="UniProtKB-KW"/>
</dbReference>
<evidence type="ECO:0000256" key="1">
    <source>
        <dbReference type="ARBA" id="ARBA00010312"/>
    </source>
</evidence>
<dbReference type="EMBL" id="CP012673">
    <property type="protein sequence ID" value="AUX42213.1"/>
    <property type="molecule type" value="Genomic_DNA"/>
</dbReference>
<dbReference type="Pfam" id="PF00384">
    <property type="entry name" value="Molybdopterin"/>
    <property type="match status" value="1"/>
</dbReference>
<dbReference type="PANTHER" id="PTHR43742:SF6">
    <property type="entry name" value="OXIDOREDUCTASE YYAE-RELATED"/>
    <property type="match status" value="1"/>
</dbReference>
<dbReference type="SUPFAM" id="SSF50692">
    <property type="entry name" value="ADC-like"/>
    <property type="match status" value="1"/>
</dbReference>
<dbReference type="Proteomes" id="UP000238348">
    <property type="component" value="Chromosome"/>
</dbReference>
<dbReference type="Gene3D" id="3.40.50.740">
    <property type="match status" value="1"/>
</dbReference>